<dbReference type="PANTHER" id="PTHR30050">
    <property type="entry name" value="CHROMOSOMAL REPLICATION INITIATOR PROTEIN DNAA"/>
    <property type="match status" value="1"/>
</dbReference>
<dbReference type="Gene3D" id="3.40.50.300">
    <property type="entry name" value="P-loop containing nucleotide triphosphate hydrolases"/>
    <property type="match status" value="1"/>
</dbReference>
<protein>
    <submittedName>
        <fullName evidence="2">DnaA/Hda family protein</fullName>
    </submittedName>
</protein>
<feature type="domain" description="Hda lid" evidence="1">
    <location>
        <begin position="158"/>
        <end position="211"/>
    </location>
</feature>
<accession>A0AAW5R1M6</accession>
<dbReference type="EMBL" id="JALIDZ010000006">
    <property type="protein sequence ID" value="MCT8973237.1"/>
    <property type="molecule type" value="Genomic_DNA"/>
</dbReference>
<dbReference type="InterPro" id="IPR055199">
    <property type="entry name" value="Hda_lid"/>
</dbReference>
<dbReference type="AlphaFoldDB" id="A0AAW5R1M6"/>
<dbReference type="Proteomes" id="UP001320898">
    <property type="component" value="Unassembled WGS sequence"/>
</dbReference>
<organism evidence="2 3">
    <name type="scientific">Microbaculum marinisediminis</name>
    <dbReference type="NCBI Taxonomy" id="2931392"/>
    <lineage>
        <taxon>Bacteria</taxon>
        <taxon>Pseudomonadati</taxon>
        <taxon>Pseudomonadota</taxon>
        <taxon>Alphaproteobacteria</taxon>
        <taxon>Hyphomicrobiales</taxon>
        <taxon>Tepidamorphaceae</taxon>
        <taxon>Microbaculum</taxon>
    </lineage>
</organism>
<gene>
    <name evidence="2" type="ORF">MUB46_15340</name>
</gene>
<dbReference type="InterPro" id="IPR027417">
    <property type="entry name" value="P-loop_NTPase"/>
</dbReference>
<keyword evidence="3" id="KW-1185">Reference proteome</keyword>
<evidence type="ECO:0000259" key="1">
    <source>
        <dbReference type="Pfam" id="PF22688"/>
    </source>
</evidence>
<dbReference type="GO" id="GO:0006270">
    <property type="term" value="P:DNA replication initiation"/>
    <property type="evidence" value="ECO:0007669"/>
    <property type="project" value="TreeGrafter"/>
</dbReference>
<dbReference type="Gene3D" id="1.10.8.60">
    <property type="match status" value="1"/>
</dbReference>
<dbReference type="RefSeq" id="WP_261616816.1">
    <property type="nucleotide sequence ID" value="NZ_JALIDZ010000006.1"/>
</dbReference>
<dbReference type="SUPFAM" id="SSF52540">
    <property type="entry name" value="P-loop containing nucleoside triphosphate hydrolases"/>
    <property type="match status" value="1"/>
</dbReference>
<sequence length="226" mass="24383">MTAGRQLALDLPHREALGREDFLVSDSNAAAVAAIDSWPDWPHSGLVLVGPEGSGKSHLVSVWRQLSGARTLSVRDVAGDPQALMAGAGAVIIEDCGPGLDETAMFHLFNAVERSGADILLTARTEPRAWGIGLSDLMSRLSRLPVVRLEAPDDSLLLAVMMKQFADRQLSVDVSVLRYLAPRVERSFAAVRDIVARLDRAAIEEKRPVTRALAARILNEDEGETG</sequence>
<proteinExistence type="predicted"/>
<dbReference type="PANTHER" id="PTHR30050:SF5">
    <property type="entry name" value="DNAA REGULATORY INACTIVATOR HDA"/>
    <property type="match status" value="1"/>
</dbReference>
<reference evidence="2 3" key="1">
    <citation type="submission" date="2022-04" db="EMBL/GenBank/DDBJ databases">
        <authorList>
            <person name="Ye Y.-Q."/>
            <person name="Du Z.-J."/>
        </authorList>
    </citation>
    <scope>NUCLEOTIDE SEQUENCE [LARGE SCALE GENOMIC DNA]</scope>
    <source>
        <strain evidence="2 3">A6E488</strain>
    </source>
</reference>
<comment type="caution">
    <text evidence="2">The sequence shown here is derived from an EMBL/GenBank/DDBJ whole genome shotgun (WGS) entry which is preliminary data.</text>
</comment>
<dbReference type="Pfam" id="PF22688">
    <property type="entry name" value="Hda_lid"/>
    <property type="match status" value="1"/>
</dbReference>
<evidence type="ECO:0000313" key="2">
    <source>
        <dbReference type="EMBL" id="MCT8973237.1"/>
    </source>
</evidence>
<name>A0AAW5R1M6_9HYPH</name>
<dbReference type="GO" id="GO:0003688">
    <property type="term" value="F:DNA replication origin binding"/>
    <property type="evidence" value="ECO:0007669"/>
    <property type="project" value="TreeGrafter"/>
</dbReference>
<evidence type="ECO:0000313" key="3">
    <source>
        <dbReference type="Proteomes" id="UP001320898"/>
    </source>
</evidence>
<dbReference type="GO" id="GO:0005886">
    <property type="term" value="C:plasma membrane"/>
    <property type="evidence" value="ECO:0007669"/>
    <property type="project" value="TreeGrafter"/>
</dbReference>